<gene>
    <name evidence="1" type="ORF">PSI23_18595</name>
</gene>
<evidence type="ECO:0000313" key="2">
    <source>
        <dbReference type="Proteomes" id="UP001217178"/>
    </source>
</evidence>
<evidence type="ECO:0000313" key="1">
    <source>
        <dbReference type="EMBL" id="MDC9591241.1"/>
    </source>
</evidence>
<name>A0ABT5LLB8_9GAMM</name>
<dbReference type="EMBL" id="JAQRFI010000066">
    <property type="protein sequence ID" value="MDC9591241.1"/>
    <property type="molecule type" value="Genomic_DNA"/>
</dbReference>
<dbReference type="RefSeq" id="WP_273556472.1">
    <property type="nucleotide sequence ID" value="NZ_JAQRFI010000066.1"/>
</dbReference>
<accession>A0ABT5LLB8</accession>
<reference evidence="1 2" key="1">
    <citation type="submission" date="2023-02" db="EMBL/GenBank/DDBJ databases">
        <title>Entomopathogenic bacteria.</title>
        <authorList>
            <person name="Machado R.A."/>
        </authorList>
    </citation>
    <scope>NUCLEOTIDE SEQUENCE [LARGE SCALE GENOMIC DNA]</scope>
    <source>
        <strain evidence="1 2">XENO-10</strain>
    </source>
</reference>
<dbReference type="Proteomes" id="UP001217178">
    <property type="component" value="Unassembled WGS sequence"/>
</dbReference>
<organism evidence="1 2">
    <name type="scientific">Xenorhabdus yunnanensis</name>
    <dbReference type="NCBI Taxonomy" id="3025878"/>
    <lineage>
        <taxon>Bacteria</taxon>
        <taxon>Pseudomonadati</taxon>
        <taxon>Pseudomonadota</taxon>
        <taxon>Gammaproteobacteria</taxon>
        <taxon>Enterobacterales</taxon>
        <taxon>Morganellaceae</taxon>
        <taxon>Xenorhabdus</taxon>
    </lineage>
</organism>
<comment type="caution">
    <text evidence="1">The sequence shown here is derived from an EMBL/GenBank/DDBJ whole genome shotgun (WGS) entry which is preliminary data.</text>
</comment>
<sequence>MEKNITFNKYNAKENINKPKFESNCRHCDYQNIASLDYHSSITDSEYRYAKKEEIGI</sequence>
<protein>
    <submittedName>
        <fullName evidence="1">Uncharacterized protein</fullName>
    </submittedName>
</protein>
<keyword evidence="2" id="KW-1185">Reference proteome</keyword>
<proteinExistence type="predicted"/>